<evidence type="ECO:0000313" key="7">
    <source>
        <dbReference type="WBParaSite" id="NBR_0000987501-mRNA-1"/>
    </source>
</evidence>
<dbReference type="Gene3D" id="2.10.22.10">
    <property type="entry name" value="Antistasin, domain 1"/>
    <property type="match status" value="1"/>
</dbReference>
<dbReference type="SMART" id="SM00211">
    <property type="entry name" value="TY"/>
    <property type="match status" value="1"/>
</dbReference>
<dbReference type="WBParaSite" id="NBR_0000987501-mRNA-1">
    <property type="protein sequence ID" value="NBR_0000987501-mRNA-1"/>
    <property type="gene ID" value="NBR_0000987501"/>
</dbReference>
<evidence type="ECO:0000256" key="2">
    <source>
        <dbReference type="PROSITE-ProRule" id="PRU00500"/>
    </source>
</evidence>
<gene>
    <name evidence="5" type="ORF">NBR_LOCUS9876</name>
</gene>
<dbReference type="PROSITE" id="PS00484">
    <property type="entry name" value="THYROGLOBULIN_1_1"/>
    <property type="match status" value="1"/>
</dbReference>
<dbReference type="EMBL" id="UYSL01020215">
    <property type="protein sequence ID" value="VDL73465.1"/>
    <property type="molecule type" value="Genomic_DNA"/>
</dbReference>
<reference evidence="5 6" key="2">
    <citation type="submission" date="2018-11" db="EMBL/GenBank/DDBJ databases">
        <authorList>
            <consortium name="Pathogen Informatics"/>
        </authorList>
    </citation>
    <scope>NUCLEOTIDE SEQUENCE [LARGE SCALE GENOMIC DNA]</scope>
</reference>
<dbReference type="PROSITE" id="PS51162">
    <property type="entry name" value="THYROGLOBULIN_1_2"/>
    <property type="match status" value="1"/>
</dbReference>
<sequence>MNFRPECYFSAALQYWLILAPRKCPLPQCDHDVHCKFGLKKNTDGCDTCDCSSPCDGVVCPKNSMCVPMPVDCLSEQCPEVPRCVVNPCSSGLPWIDSATAQPVGCIENSDCVVKSKKFKLITFKVMNSTKMTQEDFKFKSITPSSYFQAQMCLHFVIYTKMMVECAVRNKTKTLGAFCIQRSDEHECSVDVDCPPMRKCCSDGCVRRCTAPVLTTHCIHARLAALSIRDTDSSVFVPDCDSNGRYEPIQSHFGVKWCVDKDGREVQGKDFFRLYCGSKPT</sequence>
<dbReference type="Gene3D" id="4.10.75.10">
    <property type="entry name" value="Elafin-like"/>
    <property type="match status" value="1"/>
</dbReference>
<keyword evidence="1" id="KW-1015">Disulfide bond</keyword>
<dbReference type="InterPro" id="IPR008197">
    <property type="entry name" value="WAP_dom"/>
</dbReference>
<organism evidence="7">
    <name type="scientific">Nippostrongylus brasiliensis</name>
    <name type="common">Rat hookworm</name>
    <dbReference type="NCBI Taxonomy" id="27835"/>
    <lineage>
        <taxon>Eukaryota</taxon>
        <taxon>Metazoa</taxon>
        <taxon>Ecdysozoa</taxon>
        <taxon>Nematoda</taxon>
        <taxon>Chromadorea</taxon>
        <taxon>Rhabditida</taxon>
        <taxon>Rhabditina</taxon>
        <taxon>Rhabditomorpha</taxon>
        <taxon>Strongyloidea</taxon>
        <taxon>Heligmosomidae</taxon>
        <taxon>Nippostrongylus</taxon>
    </lineage>
</organism>
<protein>
    <submittedName>
        <fullName evidence="7">Thyroglobulin type-1 domain-containing protein</fullName>
    </submittedName>
</protein>
<evidence type="ECO:0000259" key="4">
    <source>
        <dbReference type="PROSITE" id="PS51390"/>
    </source>
</evidence>
<dbReference type="Pfam" id="PF00086">
    <property type="entry name" value="Thyroglobulin_1"/>
    <property type="match status" value="1"/>
</dbReference>
<dbReference type="GO" id="GO:0030414">
    <property type="term" value="F:peptidase inhibitor activity"/>
    <property type="evidence" value="ECO:0007669"/>
    <property type="project" value="InterPro"/>
</dbReference>
<dbReference type="STRING" id="27835.A0A0N4Y2E2"/>
<dbReference type="Gene3D" id="4.10.800.10">
    <property type="entry name" value="Thyroglobulin type-1"/>
    <property type="match status" value="1"/>
</dbReference>
<name>A0A0N4Y2E2_NIPBR</name>
<dbReference type="GO" id="GO:0005576">
    <property type="term" value="C:extracellular region"/>
    <property type="evidence" value="ECO:0007669"/>
    <property type="project" value="InterPro"/>
</dbReference>
<dbReference type="InterPro" id="IPR000716">
    <property type="entry name" value="Thyroglobulin_1"/>
</dbReference>
<evidence type="ECO:0000313" key="6">
    <source>
        <dbReference type="Proteomes" id="UP000271162"/>
    </source>
</evidence>
<dbReference type="InterPro" id="IPR036857">
    <property type="entry name" value="Thyroglobulin_1_sf"/>
</dbReference>
<keyword evidence="6" id="KW-1185">Reference proteome</keyword>
<dbReference type="PROSITE" id="PS51390">
    <property type="entry name" value="WAP"/>
    <property type="match status" value="1"/>
</dbReference>
<evidence type="ECO:0000313" key="5">
    <source>
        <dbReference type="EMBL" id="VDL73465.1"/>
    </source>
</evidence>
<feature type="domain" description="Thyroglobulin type-1" evidence="3">
    <location>
        <begin position="215"/>
        <end position="276"/>
    </location>
</feature>
<feature type="domain" description="WAP" evidence="4">
    <location>
        <begin position="158"/>
        <end position="213"/>
    </location>
</feature>
<dbReference type="InterPro" id="IPR036645">
    <property type="entry name" value="Elafin-like_sf"/>
</dbReference>
<comment type="caution">
    <text evidence="2">Lacks conserved residue(s) required for the propagation of feature annotation.</text>
</comment>
<reference evidence="7" key="1">
    <citation type="submission" date="2017-02" db="UniProtKB">
        <authorList>
            <consortium name="WormBaseParasite"/>
        </authorList>
    </citation>
    <scope>IDENTIFICATION</scope>
</reference>
<dbReference type="OMA" id="THCIHAR"/>
<dbReference type="SUPFAM" id="SSF57610">
    <property type="entry name" value="Thyroglobulin type-1 domain"/>
    <property type="match status" value="1"/>
</dbReference>
<evidence type="ECO:0000259" key="3">
    <source>
        <dbReference type="PROSITE" id="PS51162"/>
    </source>
</evidence>
<dbReference type="AlphaFoldDB" id="A0A0N4Y2E2"/>
<dbReference type="Proteomes" id="UP000271162">
    <property type="component" value="Unassembled WGS sequence"/>
</dbReference>
<dbReference type="Pfam" id="PF00095">
    <property type="entry name" value="WAP"/>
    <property type="match status" value="1"/>
</dbReference>
<accession>A0A0N4Y2E2</accession>
<proteinExistence type="predicted"/>
<dbReference type="SMART" id="SM00217">
    <property type="entry name" value="WAP"/>
    <property type="match status" value="1"/>
</dbReference>
<evidence type="ECO:0000256" key="1">
    <source>
        <dbReference type="ARBA" id="ARBA00023157"/>
    </source>
</evidence>